<comment type="caution">
    <text evidence="1">The sequence shown here is derived from an EMBL/GenBank/DDBJ whole genome shotgun (WGS) entry which is preliminary data.</text>
</comment>
<accession>A0ACC2VPU9</accession>
<dbReference type="EMBL" id="JASBWT010000010">
    <property type="protein sequence ID" value="KAJ9101203.1"/>
    <property type="molecule type" value="Genomic_DNA"/>
</dbReference>
<sequence length="679" mass="75785">MPSSAVKHPFSRLPLPPNSEISQHNLTRIDPSLPSGENPYVSQRRSKTFPKAGHWAKVTPLPIAFPYRLPRADASKGETQLGVEEWLQDWDALKEEGTENDNGVAARVSERRSKLAPELIGLSATCINDILPHLDVGNALAYTGQFETENQPEQLDQAGQDLVDCVSGKSVISGQAEGKEYGPYASRYAGHQFGQWAGQLGDGRATSILETKTADGKRQEIQLKGSGRTPFSRSADGLAVLRSGVREFLCAEAMAALNIPTSRALSLSTFPLHQLQVMRENGPEPSSVLARVAPTFLRIGSFEILNPPEEARHMQFFMLGMASGGQGEDSSLQRDWEGLRILGEWVAGPAGLALGLKEGEAWGKKLVMEVATRNARMVAAWQVYGFCHGVINTDNKQPTMIMYAITSLVNSLAEVIGCEEMALHGKAISSGWAEGVDEETLEEWGRVGADFGKEVERSVMETFKAEYKKLYLQRFGLRTEKDDDLPNIVDSFLNLLAMHELDFHASFRVLSAFKPLMIPDSDSTDASQKEAFEGFLERMADCIPKKPTDQKKSEVKQSFRPWLKTYATRVMEEDRQWQAAPGKQQDWQEYRCEEMRKVNPRFVLRQWLLEETIKKLEEGEGLERRRVLAHILKMATNPFETYGGELLKSDELDAEQREERRLCGFGAKEMLGFQCSCSS</sequence>
<evidence type="ECO:0000313" key="1">
    <source>
        <dbReference type="EMBL" id="KAJ9101203.1"/>
    </source>
</evidence>
<keyword evidence="2" id="KW-1185">Reference proteome</keyword>
<gene>
    <name evidence="1" type="ORF">QFC21_003422</name>
</gene>
<name>A0ACC2VPU9_9TREE</name>
<evidence type="ECO:0000313" key="2">
    <source>
        <dbReference type="Proteomes" id="UP001227268"/>
    </source>
</evidence>
<organism evidence="1 2">
    <name type="scientific">Naganishia friedmannii</name>
    <dbReference type="NCBI Taxonomy" id="89922"/>
    <lineage>
        <taxon>Eukaryota</taxon>
        <taxon>Fungi</taxon>
        <taxon>Dikarya</taxon>
        <taxon>Basidiomycota</taxon>
        <taxon>Agaricomycotina</taxon>
        <taxon>Tremellomycetes</taxon>
        <taxon>Filobasidiales</taxon>
        <taxon>Filobasidiaceae</taxon>
        <taxon>Naganishia</taxon>
    </lineage>
</organism>
<dbReference type="Proteomes" id="UP001227268">
    <property type="component" value="Unassembled WGS sequence"/>
</dbReference>
<proteinExistence type="predicted"/>
<reference evidence="1" key="1">
    <citation type="submission" date="2023-04" db="EMBL/GenBank/DDBJ databases">
        <title>Draft Genome sequencing of Naganishia species isolated from polar environments using Oxford Nanopore Technology.</title>
        <authorList>
            <person name="Leo P."/>
            <person name="Venkateswaran K."/>
        </authorList>
    </citation>
    <scope>NUCLEOTIDE SEQUENCE</scope>
    <source>
        <strain evidence="1">MNA-CCFEE 5423</strain>
    </source>
</reference>
<protein>
    <submittedName>
        <fullName evidence="1">Uncharacterized protein</fullName>
    </submittedName>
</protein>